<feature type="signal peptide" evidence="12">
    <location>
        <begin position="1"/>
        <end position="19"/>
    </location>
</feature>
<dbReference type="GeneID" id="109390633"/>
<dbReference type="PROSITE" id="PS00137">
    <property type="entry name" value="SUBTILASE_HIS"/>
    <property type="match status" value="1"/>
</dbReference>
<feature type="domain" description="P/Homo B" evidence="13">
    <location>
        <begin position="346"/>
        <end position="479"/>
    </location>
</feature>
<feature type="chain" id="PRO_5034628290" evidence="12">
    <location>
        <begin position="20"/>
        <end position="672"/>
    </location>
</feature>
<dbReference type="PROSITE" id="PS00136">
    <property type="entry name" value="SUBTILASE_ASP"/>
    <property type="match status" value="1"/>
</dbReference>
<keyword evidence="5 11" id="KW-0378">Hydrolase</keyword>
<keyword evidence="2 11" id="KW-0645">Protease</keyword>
<keyword evidence="7" id="KW-0865">Zymogen</keyword>
<dbReference type="GO" id="GO:0005802">
    <property type="term" value="C:trans-Golgi network"/>
    <property type="evidence" value="ECO:0007669"/>
    <property type="project" value="TreeGrafter"/>
</dbReference>
<keyword evidence="9" id="KW-0325">Glycoprotein</keyword>
<dbReference type="CDD" id="cd04059">
    <property type="entry name" value="Peptidases_S8_Protein_convertases_Kexins_Furin-like"/>
    <property type="match status" value="1"/>
</dbReference>
<dbReference type="Gene3D" id="2.10.220.10">
    <property type="entry name" value="Hormone Receptor, Insulin-like Growth Factor Receptor 1, Chain A, domain 2"/>
    <property type="match status" value="1"/>
</dbReference>
<dbReference type="Gene3D" id="3.40.50.200">
    <property type="entry name" value="Peptidase S8/S53 domain"/>
    <property type="match status" value="1"/>
</dbReference>
<dbReference type="InterPro" id="IPR006212">
    <property type="entry name" value="Furin_repeat"/>
</dbReference>
<dbReference type="InterPro" id="IPR038466">
    <property type="entry name" value="S8_pro-domain_sf"/>
</dbReference>
<dbReference type="InterPro" id="IPR000209">
    <property type="entry name" value="Peptidase_S8/S53_dom"/>
</dbReference>
<evidence type="ECO:0000256" key="1">
    <source>
        <dbReference type="ARBA" id="ARBA00005325"/>
    </source>
</evidence>
<evidence type="ECO:0000256" key="11">
    <source>
        <dbReference type="PROSITE-ProRule" id="PRU01240"/>
    </source>
</evidence>
<dbReference type="Pfam" id="PF00082">
    <property type="entry name" value="Peptidase_S8"/>
    <property type="match status" value="1"/>
</dbReference>
<dbReference type="SUPFAM" id="SSF54897">
    <property type="entry name" value="Protease propeptides/inhibitors"/>
    <property type="match status" value="1"/>
</dbReference>
<name>A0A8B7SHT9_HIPAR</name>
<dbReference type="OrthoDB" id="300641at2759"/>
<keyword evidence="14" id="KW-1185">Reference proteome</keyword>
<dbReference type="PANTHER" id="PTHR42884:SF16">
    <property type="entry name" value="PROPROTEIN CONVERTASE SUBTILISIN_KEXIN TYPE 4"/>
    <property type="match status" value="1"/>
</dbReference>
<dbReference type="CDD" id="cd00064">
    <property type="entry name" value="FU"/>
    <property type="match status" value="1"/>
</dbReference>
<dbReference type="InterPro" id="IPR022398">
    <property type="entry name" value="Peptidase_S8_His-AS"/>
</dbReference>
<evidence type="ECO:0000256" key="4">
    <source>
        <dbReference type="ARBA" id="ARBA00022729"/>
    </source>
</evidence>
<evidence type="ECO:0000256" key="12">
    <source>
        <dbReference type="SAM" id="SignalP"/>
    </source>
</evidence>
<organism evidence="14 15">
    <name type="scientific">Hipposideros armiger</name>
    <name type="common">Great Himalayan leaf-nosed bat</name>
    <dbReference type="NCBI Taxonomy" id="186990"/>
    <lineage>
        <taxon>Eukaryota</taxon>
        <taxon>Metazoa</taxon>
        <taxon>Chordata</taxon>
        <taxon>Craniata</taxon>
        <taxon>Vertebrata</taxon>
        <taxon>Euteleostomi</taxon>
        <taxon>Mammalia</taxon>
        <taxon>Eutheria</taxon>
        <taxon>Laurasiatheria</taxon>
        <taxon>Chiroptera</taxon>
        <taxon>Yinpterochiroptera</taxon>
        <taxon>Rhinolophoidea</taxon>
        <taxon>Hipposideridae</taxon>
        <taxon>Hipposideros</taxon>
    </lineage>
</organism>
<keyword evidence="3" id="KW-0165">Cleavage on pair of basic residues</keyword>
<dbReference type="InterPro" id="IPR023827">
    <property type="entry name" value="Peptidase_S8_Asp-AS"/>
</dbReference>
<dbReference type="GO" id="GO:0016486">
    <property type="term" value="P:peptide hormone processing"/>
    <property type="evidence" value="ECO:0007669"/>
    <property type="project" value="TreeGrafter"/>
</dbReference>
<dbReference type="CTD" id="54760"/>
<evidence type="ECO:0000256" key="9">
    <source>
        <dbReference type="ARBA" id="ARBA00023180"/>
    </source>
</evidence>
<evidence type="ECO:0000256" key="10">
    <source>
        <dbReference type="PIRSR" id="PIRSR615500-1"/>
    </source>
</evidence>
<dbReference type="InterPro" id="IPR009030">
    <property type="entry name" value="Growth_fac_rcpt_cys_sf"/>
</dbReference>
<sequence>MQSAWTVLWLRLALSLGLALVCFLAVGWASARVPIYVSSWAVRMSQGYREAERLACKFGFVNLGQIFPDGHYFHLRHRGVVQQSLTPHWSHRLRLKKDPKVQWFEQQTLRRRVKRSLMVPTDPWFSKQWYMPCLAQNNQVQPDLNILQAWSQGLSGQGIVVSILDDGIEKDHPDLWANYDPLASYDFNDYDPDPQPRYTPSEENRHGTRCAGEVAAIANNGFCGIGVAYNARIGGWLELAWTGCGAGGAVCQGPTPTYAGVRMLDGTITDVIEAQSLSLQPQHIHIYSASWGPEDDGRTVDGPGILTREAFRHGVTKGRGGLGTLFIWASGNGGLHYDNCNCDGYTNSIHTLSVGSTTQQGHVPWYSEACASTLTTTYSSGIVTDPQIVTTDLHHQCTDKHTGTSASAPLAAGMIALALEAKPFDISGQGYNNWIFMSTHFWDEDPQGLWTLSLENKGYYFNTGTLYRYTLLLYGTAEDMTARPTGSQVTSSACVQWDTEGLCQECHSPAYILGHLCLSHCPPRYFSHTHQAMTTELGHLAMPVLRVCSSCHSSCYTCCGSSLLDCTTCSLPYILDKHWGSCSGPATPNDYPQPSATARPCRRHLGPAQAMMLALLAMAFGSPLLCSILSLGCPPPCVGPASARSHPHQNPSTSCWLEPEDIWLEELTFASA</sequence>
<dbReference type="InterPro" id="IPR015500">
    <property type="entry name" value="Peptidase_S8_subtilisin-rel"/>
</dbReference>
<dbReference type="FunFam" id="3.30.70.850:FF:000001">
    <property type="entry name" value="Proprotein convertase subtilisin/kexin type 5"/>
    <property type="match status" value="1"/>
</dbReference>
<keyword evidence="8" id="KW-1015">Disulfide bond</keyword>
<gene>
    <name evidence="15" type="primary">PCSK4</name>
</gene>
<comment type="similarity">
    <text evidence="1">Belongs to the peptidase S8 family. Furin subfamily.</text>
</comment>
<dbReference type="PROSITE" id="PS51892">
    <property type="entry name" value="SUBTILASE"/>
    <property type="match status" value="1"/>
</dbReference>
<dbReference type="InterPro" id="IPR036852">
    <property type="entry name" value="Peptidase_S8/S53_dom_sf"/>
</dbReference>
<feature type="active site" description="Charge relay system" evidence="10 11">
    <location>
        <position position="206"/>
    </location>
</feature>
<dbReference type="PROSITE" id="PS51829">
    <property type="entry name" value="P_HOMO_B"/>
    <property type="match status" value="1"/>
</dbReference>
<proteinExistence type="inferred from homology"/>
<dbReference type="InterPro" id="IPR023828">
    <property type="entry name" value="Peptidase_S8_Ser-AS"/>
</dbReference>
<dbReference type="FunFam" id="3.40.50.200:FF:000021">
    <property type="entry name" value="Proprotein convertase subtilisin/kexin type 5a"/>
    <property type="match status" value="1"/>
</dbReference>
<dbReference type="RefSeq" id="XP_019512911.1">
    <property type="nucleotide sequence ID" value="XM_019657366.1"/>
</dbReference>
<evidence type="ECO:0000259" key="13">
    <source>
        <dbReference type="PROSITE" id="PS51829"/>
    </source>
</evidence>
<keyword evidence="6 11" id="KW-0720">Serine protease</keyword>
<evidence type="ECO:0000256" key="3">
    <source>
        <dbReference type="ARBA" id="ARBA00022685"/>
    </source>
</evidence>
<dbReference type="GO" id="GO:0004252">
    <property type="term" value="F:serine-type endopeptidase activity"/>
    <property type="evidence" value="ECO:0007669"/>
    <property type="project" value="UniProtKB-UniRule"/>
</dbReference>
<dbReference type="GO" id="GO:0000139">
    <property type="term" value="C:Golgi membrane"/>
    <property type="evidence" value="ECO:0007669"/>
    <property type="project" value="TreeGrafter"/>
</dbReference>
<dbReference type="PRINTS" id="PR00723">
    <property type="entry name" value="SUBTILISIN"/>
</dbReference>
<dbReference type="Pfam" id="PF16470">
    <property type="entry name" value="S8_pro-domain"/>
    <property type="match status" value="1"/>
</dbReference>
<dbReference type="PROSITE" id="PS00138">
    <property type="entry name" value="SUBTILASE_SER"/>
    <property type="match status" value="1"/>
</dbReference>
<dbReference type="InterPro" id="IPR032815">
    <property type="entry name" value="S8_pro-domain"/>
</dbReference>
<dbReference type="SUPFAM" id="SSF52743">
    <property type="entry name" value="Subtilisin-like"/>
    <property type="match status" value="1"/>
</dbReference>
<accession>A0A8B7SHT9</accession>
<dbReference type="InterPro" id="IPR034182">
    <property type="entry name" value="Kexin/furin"/>
</dbReference>
<dbReference type="AlphaFoldDB" id="A0A8B7SHT9"/>
<evidence type="ECO:0000256" key="2">
    <source>
        <dbReference type="ARBA" id="ARBA00022670"/>
    </source>
</evidence>
<dbReference type="FunFam" id="2.10.220.10:FF:000045">
    <property type="entry name" value="Proprotein convertase subtilisin/kexin type 4"/>
    <property type="match status" value="1"/>
</dbReference>
<dbReference type="SUPFAM" id="SSF57184">
    <property type="entry name" value="Growth factor receptor domain"/>
    <property type="match status" value="1"/>
</dbReference>
<evidence type="ECO:0000256" key="6">
    <source>
        <dbReference type="ARBA" id="ARBA00022825"/>
    </source>
</evidence>
<dbReference type="Gene3D" id="3.30.70.850">
    <property type="entry name" value="Peptidase S8, pro-domain"/>
    <property type="match status" value="1"/>
</dbReference>
<dbReference type="Proteomes" id="UP000694851">
    <property type="component" value="Unplaced"/>
</dbReference>
<evidence type="ECO:0000256" key="8">
    <source>
        <dbReference type="ARBA" id="ARBA00023157"/>
    </source>
</evidence>
<evidence type="ECO:0000256" key="7">
    <source>
        <dbReference type="ARBA" id="ARBA00023145"/>
    </source>
</evidence>
<feature type="active site" description="Charge relay system" evidence="10 11">
    <location>
        <position position="165"/>
    </location>
</feature>
<evidence type="ECO:0000256" key="5">
    <source>
        <dbReference type="ARBA" id="ARBA00022801"/>
    </source>
</evidence>
<dbReference type="InterPro" id="IPR002884">
    <property type="entry name" value="P_dom"/>
</dbReference>
<keyword evidence="4 12" id="KW-0732">Signal</keyword>
<feature type="active site" description="Charge relay system" evidence="10 11">
    <location>
        <position position="405"/>
    </location>
</feature>
<dbReference type="PANTHER" id="PTHR42884">
    <property type="entry name" value="PROPROTEIN CONVERTASE SUBTILISIN/KEXIN-RELATED"/>
    <property type="match status" value="1"/>
</dbReference>
<reference evidence="15" key="1">
    <citation type="submission" date="2025-08" db="UniProtKB">
        <authorList>
            <consortium name="RefSeq"/>
        </authorList>
    </citation>
    <scope>IDENTIFICATION</scope>
    <source>
        <tissue evidence="15">Muscle</tissue>
    </source>
</reference>
<evidence type="ECO:0000313" key="14">
    <source>
        <dbReference type="Proteomes" id="UP000694851"/>
    </source>
</evidence>
<protein>
    <submittedName>
        <fullName evidence="15">Proprotein convertase subtilisin/kexin type 4 isoform X8</fullName>
    </submittedName>
</protein>
<evidence type="ECO:0000313" key="15">
    <source>
        <dbReference type="RefSeq" id="XP_019512911.1"/>
    </source>
</evidence>